<dbReference type="InterPro" id="IPR007249">
    <property type="entry name" value="DOP1_N"/>
</dbReference>
<feature type="domain" description="DOP1 N-terminal" evidence="5">
    <location>
        <begin position="18"/>
        <end position="298"/>
    </location>
</feature>
<dbReference type="PANTHER" id="PTHR14042:SF24">
    <property type="entry name" value="PROTEIN DOPEY-1 HOMOLOG"/>
    <property type="match status" value="1"/>
</dbReference>
<dbReference type="GO" id="GO:0005768">
    <property type="term" value="C:endosome"/>
    <property type="evidence" value="ECO:0007669"/>
    <property type="project" value="TreeGrafter"/>
</dbReference>
<evidence type="ECO:0000256" key="2">
    <source>
        <dbReference type="ARBA" id="ARBA00022927"/>
    </source>
</evidence>
<gene>
    <name evidence="6" type="ORF">GAYE_PCTG36G0969</name>
</gene>
<keyword evidence="2" id="KW-0653">Protein transport</keyword>
<dbReference type="Pfam" id="PF04118">
    <property type="entry name" value="Dopey_N"/>
    <property type="match status" value="1"/>
</dbReference>
<dbReference type="PANTHER" id="PTHR14042">
    <property type="entry name" value="DOPEY-RELATED"/>
    <property type="match status" value="1"/>
</dbReference>
<evidence type="ECO:0000313" key="6">
    <source>
        <dbReference type="EMBL" id="KAK4523079.1"/>
    </source>
</evidence>
<dbReference type="InterPro" id="IPR040314">
    <property type="entry name" value="DOP1"/>
</dbReference>
<protein>
    <recommendedName>
        <fullName evidence="5">DOP1 N-terminal domain-containing protein</fullName>
    </recommendedName>
</protein>
<feature type="compositionally biased region" description="Low complexity" evidence="4">
    <location>
        <begin position="1244"/>
        <end position="1260"/>
    </location>
</feature>
<accession>A0AAV9I6T0</accession>
<proteinExistence type="inferred from homology"/>
<evidence type="ECO:0000256" key="4">
    <source>
        <dbReference type="SAM" id="MobiDB-lite"/>
    </source>
</evidence>
<feature type="region of interest" description="Disordered" evidence="4">
    <location>
        <begin position="1244"/>
        <end position="1263"/>
    </location>
</feature>
<evidence type="ECO:0000313" key="7">
    <source>
        <dbReference type="Proteomes" id="UP001300502"/>
    </source>
</evidence>
<comment type="similarity">
    <text evidence="3">Belongs to the DOP1 family.</text>
</comment>
<name>A0AAV9I6T0_9RHOD</name>
<dbReference type="GO" id="GO:0006895">
    <property type="term" value="P:Golgi to endosome transport"/>
    <property type="evidence" value="ECO:0007669"/>
    <property type="project" value="InterPro"/>
</dbReference>
<evidence type="ECO:0000259" key="5">
    <source>
        <dbReference type="Pfam" id="PF04118"/>
    </source>
</evidence>
<evidence type="ECO:0000256" key="3">
    <source>
        <dbReference type="ARBA" id="ARBA00046326"/>
    </source>
</evidence>
<sequence>MSGEESLEAAISDSKVKARFKTLKSEVGSILASFKRAEDWADLIRDLQRLGRLLQKFQDVPFLPHKLEIGRRLAQCLSISLPSGVHLKALEVYDIILSRFHSALTLGDMHLFGLGILPLYAVASTTIRPSILQLYEKYFVNLPEDFIVSLLQGLLASILPGMDEASGEFYGRLTSLFDIIRSRLSHQDSFFQILWRTISDFPPCRLNALNYLLSKSGQLSISDSWTPFMKPAILLCLEDGHILVVRAILDFLCSNIPISNVESIFQDDSVTLVQKVLQCLLLKDASITKRVFVWILEERDDLTTTTTAIASVDKDDSLELLIAALKEFLVHIPPSVNDCSWNPLIIVHTLFERPSLQDMLKDKIALELLEYGFTCLEMLHLNRKSGESSSTNAVNSKISVDLNRGLDDSTNSTTKLYSSHEMERLFVELLKGSCYIPLFMQMEDLLASKVEDLSSLRWRAFSYVLELPTSNNNNNNNDQQQLPVDYRTGWCIRVMQHTLKFIKELNNLKGFWVWKNHKPVWDFFYRTLFMYLSRVEGELSQGKYWSDFQSIAKDFMDSMKKWMTNIILTDNSSCLSSSQRDWMIEELGGEDAALFEKFLLQIGFTFRLFCSSLQSKEMCEEMWHLAQRQSLSSHFIVAYCGVVQFVELFAILVNEEKQTSARFSTRPSSLADATTSETDDREATILSVLSYWWSLLHPCSENSCVRVAQVWFSLQKCFPILAQRMICKQLNSRSNIERLENLECFAMLWKYVWSCSWSNTPPAICTLDAIDLLNDPDESIKSCAANWILDCFYYQPSSILDILIGCILESNFYWETSCSSIVNIEDAPRARYGLQQLNKVISTICSYRYVLLERDSLVFTRLQSSSFITGRLSQVFVTSHTDRRTTIVFSEEQQEEEILSSTRDVQLNNNNMDKDKNWKTFPTALFPPSEYYHVMAVVALCFLQSDLQSSLSQRWERQRQWDARDLLPCMEDLSLLKYQNEQEWMTVFIGSEDPSFFFSSLYYNAANVLWNVLQLVQPVYLSGKELSWNMYTFVWIALEKAIDRRDEPLQCILLQVLERIMLYQGPIWGVPESIHFQQLHADATTSHLTNNVPVEDSTTSSNSSHRRIMMMERCPLFQSGYVRGIRQSFSNIRGKNGLVLARKWIQFTEDILYVTQYTLPFIVETFLTIVGEQLERLFSMDHPPSSPAVAEEAISEQLVLYTSGMYSVLKRVFQIHRQAVKNGILSSSSENVASWKYSMASQSNAASSNNNSENDNPSQSTVSSPIVRVATLNPFRLLNDWVKDVWGKESMEQTDKNRIDPRQEAIRRLVLNSLDNLIAWLVDSWWRPRSHVVGEEDEMTGRPKPFSHRTWCIYLVDLLFRKHPVDTLAAITVFWEQRILQSSSFHSSQQQEASNCYPCAEVLFELLHATDIATPSMVLSSCAELAAAATFVYGTQETKGWDSEDSNNPSMEDELESWILSIVPPKLDKTSLSVVRLSSLVAPGSTPTLFCANEWFRQHSIQRSMISLLSFMEWYISSCAEPGENSSDLLTAWPYISSCLRDVLNICTTDKRPIAFFIALRLMAAFFIRAVHPLVDRSIQRDWTELFMYLVNHCCCPIAGGCIQQRDAKNPVKNMECYPESAAQVVSRAYSILSITIAPVFVWISSSNHNQHIYPSSRITNNNNNNYSNRRMKIGDNDMEMWTTSIGIPVVQQIVNVAVTTIRRIGNHSSSSEDSYELECAVEAVKLLNSCCCFPWAARVMRKEVMSLLESNNIFRHKNEMFLGEFARLIRELLSSSVGGVSPSETSASPHATDISTTNSHHPWLQHWPGFMTTSNFLVGTSANSYSTSVTNNNTSSSSNNPMSNVWLKTTRQEDSTCRVLRRISFCFYAGAKNQWIAQLPWLLERWNEAVVEEIGDTTSRVHKECLFGMRILLIRYSAPHISLFRVWLQMELFQIFTRFPPTNYAELWIEALTTIDYLLLLGMSEFIYTKNFFFFFSDAVNDDDDDKKKKNRDVPVISNWLHNIPQWEEQVKPFQAIIQYQLEQGLPIHPEDSSSLLHDRKPQQQQQQQYLIALAAGIEKRATQPIWRTIPPCLQAVEEAIQREFLD</sequence>
<dbReference type="Proteomes" id="UP001300502">
    <property type="component" value="Unassembled WGS sequence"/>
</dbReference>
<dbReference type="GO" id="GO:0005829">
    <property type="term" value="C:cytosol"/>
    <property type="evidence" value="ECO:0007669"/>
    <property type="project" value="GOC"/>
</dbReference>
<organism evidence="6 7">
    <name type="scientific">Galdieria yellowstonensis</name>
    <dbReference type="NCBI Taxonomy" id="3028027"/>
    <lineage>
        <taxon>Eukaryota</taxon>
        <taxon>Rhodophyta</taxon>
        <taxon>Bangiophyceae</taxon>
        <taxon>Galdieriales</taxon>
        <taxon>Galdieriaceae</taxon>
        <taxon>Galdieria</taxon>
    </lineage>
</organism>
<dbReference type="GO" id="GO:0015031">
    <property type="term" value="P:protein transport"/>
    <property type="evidence" value="ECO:0007669"/>
    <property type="project" value="UniProtKB-KW"/>
</dbReference>
<evidence type="ECO:0000256" key="1">
    <source>
        <dbReference type="ARBA" id="ARBA00022448"/>
    </source>
</evidence>
<reference evidence="6 7" key="1">
    <citation type="submission" date="2022-07" db="EMBL/GenBank/DDBJ databases">
        <title>Genome-wide signatures of adaptation to extreme environments.</title>
        <authorList>
            <person name="Cho C.H."/>
            <person name="Yoon H.S."/>
        </authorList>
    </citation>
    <scope>NUCLEOTIDE SEQUENCE [LARGE SCALE GENOMIC DNA]</scope>
    <source>
        <strain evidence="6 7">108.79 E11</strain>
    </source>
</reference>
<dbReference type="EMBL" id="JANCYU010000011">
    <property type="protein sequence ID" value="KAK4523079.1"/>
    <property type="molecule type" value="Genomic_DNA"/>
</dbReference>
<keyword evidence="1" id="KW-0813">Transport</keyword>
<dbReference type="GO" id="GO:0005802">
    <property type="term" value="C:trans-Golgi network"/>
    <property type="evidence" value="ECO:0007669"/>
    <property type="project" value="TreeGrafter"/>
</dbReference>
<comment type="caution">
    <text evidence="6">The sequence shown here is derived from an EMBL/GenBank/DDBJ whole genome shotgun (WGS) entry which is preliminary data.</text>
</comment>
<keyword evidence="7" id="KW-1185">Reference proteome</keyword>